<accession>A0A1Q8Q4R9</accession>
<dbReference type="Proteomes" id="UP000185568">
    <property type="component" value="Unassembled WGS sequence"/>
</dbReference>
<sequence length="81" mass="9457">MKVNTLYMNEVIGQKKLTEMLNRFSEGIMDEVFMIQNENNTNAKGVLINAGYFEELLAYQKAIDEVFDYLIKEEAITRENK</sequence>
<proteinExistence type="predicted"/>
<organism evidence="1 2">
    <name type="scientific">Domibacillus antri</name>
    <dbReference type="NCBI Taxonomy" id="1714264"/>
    <lineage>
        <taxon>Bacteria</taxon>
        <taxon>Bacillati</taxon>
        <taxon>Bacillota</taxon>
        <taxon>Bacilli</taxon>
        <taxon>Bacillales</taxon>
        <taxon>Bacillaceae</taxon>
        <taxon>Domibacillus</taxon>
    </lineage>
</organism>
<evidence type="ECO:0008006" key="3">
    <source>
        <dbReference type="Google" id="ProtNLM"/>
    </source>
</evidence>
<reference evidence="1 2" key="1">
    <citation type="submission" date="2016-12" db="EMBL/GenBank/DDBJ databases">
        <title>Domibacillus antri genome sequencing.</title>
        <authorList>
            <person name="Verma A."/>
            <person name="Krishnamurthi S."/>
        </authorList>
    </citation>
    <scope>NUCLEOTIDE SEQUENCE [LARGE SCALE GENOMIC DNA]</scope>
    <source>
        <strain evidence="1 2">XD80</strain>
    </source>
</reference>
<dbReference type="EMBL" id="MSDU01000022">
    <property type="protein sequence ID" value="OLN22271.1"/>
    <property type="molecule type" value="Genomic_DNA"/>
</dbReference>
<protein>
    <recommendedName>
        <fullName evidence="3">Prevent-host-death protein</fullName>
    </recommendedName>
</protein>
<keyword evidence="2" id="KW-1185">Reference proteome</keyword>
<dbReference type="AlphaFoldDB" id="A0A1Q8Q4R9"/>
<gene>
    <name evidence="1" type="ORF">BTO30_11020</name>
</gene>
<evidence type="ECO:0000313" key="1">
    <source>
        <dbReference type="EMBL" id="OLN22271.1"/>
    </source>
</evidence>
<comment type="caution">
    <text evidence="1">The sequence shown here is derived from an EMBL/GenBank/DDBJ whole genome shotgun (WGS) entry which is preliminary data.</text>
</comment>
<dbReference type="RefSeq" id="WP_075398782.1">
    <property type="nucleotide sequence ID" value="NZ_MSDU01000022.1"/>
</dbReference>
<dbReference type="OrthoDB" id="2680562at2"/>
<name>A0A1Q8Q4R9_9BACI</name>
<evidence type="ECO:0000313" key="2">
    <source>
        <dbReference type="Proteomes" id="UP000185568"/>
    </source>
</evidence>